<dbReference type="SMART" id="SM00387">
    <property type="entry name" value="HATPase_c"/>
    <property type="match status" value="1"/>
</dbReference>
<evidence type="ECO:0000256" key="8">
    <source>
        <dbReference type="ARBA" id="ARBA00022989"/>
    </source>
</evidence>
<feature type="domain" description="Histidine kinase" evidence="12">
    <location>
        <begin position="245"/>
        <end position="459"/>
    </location>
</feature>
<dbReference type="InterPro" id="IPR003660">
    <property type="entry name" value="HAMP_dom"/>
</dbReference>
<proteinExistence type="predicted"/>
<evidence type="ECO:0000313" key="15">
    <source>
        <dbReference type="Proteomes" id="UP000030121"/>
    </source>
</evidence>
<keyword evidence="10 11" id="KW-0472">Membrane</keyword>
<evidence type="ECO:0000256" key="2">
    <source>
        <dbReference type="ARBA" id="ARBA00004370"/>
    </source>
</evidence>
<dbReference type="FunFam" id="1.10.287.130:FF:000001">
    <property type="entry name" value="Two-component sensor histidine kinase"/>
    <property type="match status" value="1"/>
</dbReference>
<feature type="transmembrane region" description="Helical" evidence="11">
    <location>
        <begin position="163"/>
        <end position="183"/>
    </location>
</feature>
<dbReference type="PROSITE" id="PS50885">
    <property type="entry name" value="HAMP"/>
    <property type="match status" value="1"/>
</dbReference>
<dbReference type="PANTHER" id="PTHR45436">
    <property type="entry name" value="SENSOR HISTIDINE KINASE YKOH"/>
    <property type="match status" value="1"/>
</dbReference>
<keyword evidence="7 14" id="KW-0418">Kinase</keyword>
<keyword evidence="5" id="KW-0808">Transferase</keyword>
<reference evidence="14 15" key="1">
    <citation type="submission" date="2013-09" db="EMBL/GenBank/DDBJ databases">
        <authorList>
            <person name="Zeng Z."/>
            <person name="Chen C."/>
        </authorList>
    </citation>
    <scope>NUCLEOTIDE SEQUENCE [LARGE SCALE GENOMIC DNA]</scope>
    <source>
        <strain evidence="14 15">GH29-5</strain>
    </source>
</reference>
<evidence type="ECO:0000256" key="4">
    <source>
        <dbReference type="ARBA" id="ARBA00022553"/>
    </source>
</evidence>
<dbReference type="Gene3D" id="6.10.340.10">
    <property type="match status" value="1"/>
</dbReference>
<dbReference type="RefSeq" id="WP_035744133.1">
    <property type="nucleotide sequence ID" value="NZ_JRLW01000004.1"/>
</dbReference>
<dbReference type="InterPro" id="IPR003661">
    <property type="entry name" value="HisK_dim/P_dom"/>
</dbReference>
<dbReference type="CDD" id="cd00075">
    <property type="entry name" value="HATPase"/>
    <property type="match status" value="1"/>
</dbReference>
<keyword evidence="15" id="KW-1185">Reference proteome</keyword>
<sequence>MQLSFKNRIALYYIISTALLVFVVFFAVYSTVKHLVFQSVTEDIEKEIKMHQAEMKFNGKQIVWINKEEWEEKEHNVVNLNPVFVQITDLQGRTIEKSPNLKKEHLEFQENISSKTYKNSTINHQDIKLSQTPIFDKEKKVGYLLIAMSIEHPLQLLESLKTILFILYPIVLIVLFLVARIIAGRSIQPVNEIIRTSGLITKDNLGYRMELPKNKDEIYSLSENINKLLDRIESAVEREKQFTSDASHELRTPLAVIKGTLEVLIRKPREKEEYEKKIIFCISEVDRLNNLVDELLLLARFENQKANIRNTAFSLNTMTFETLARFSDKITNDKINIKTNFEKDFQIHTDPDKFQIILSNLVSNALKYCNKEGEVMLSAAENEHQLEFQITNTGTGIPTEDIDKVFRPFFRSHSSDITAVKGVGLGLSIVKKLCDLLQINIQIESNTNQKTTFKLIFKK</sequence>
<dbReference type="Pfam" id="PF02518">
    <property type="entry name" value="HATPase_c"/>
    <property type="match status" value="1"/>
</dbReference>
<comment type="catalytic activity">
    <reaction evidence="1">
        <text>ATP + protein L-histidine = ADP + protein N-phospho-L-histidine.</text>
        <dbReference type="EC" id="2.7.13.3"/>
    </reaction>
</comment>
<evidence type="ECO:0000256" key="11">
    <source>
        <dbReference type="SAM" id="Phobius"/>
    </source>
</evidence>
<gene>
    <name evidence="14" type="ORF">Q764_05260</name>
</gene>
<dbReference type="InterPro" id="IPR050428">
    <property type="entry name" value="TCS_sensor_his_kinase"/>
</dbReference>
<keyword evidence="6 11" id="KW-0812">Transmembrane</keyword>
<name>A0A0A2MEZ3_9FLAO</name>
<dbReference type="Gene3D" id="1.10.287.130">
    <property type="match status" value="1"/>
</dbReference>
<dbReference type="InterPro" id="IPR036097">
    <property type="entry name" value="HisK_dim/P_sf"/>
</dbReference>
<keyword evidence="4" id="KW-0597">Phosphoprotein</keyword>
<dbReference type="PANTHER" id="PTHR45436:SF5">
    <property type="entry name" value="SENSOR HISTIDINE KINASE TRCS"/>
    <property type="match status" value="1"/>
</dbReference>
<dbReference type="InterPro" id="IPR005467">
    <property type="entry name" value="His_kinase_dom"/>
</dbReference>
<dbReference type="GO" id="GO:0005886">
    <property type="term" value="C:plasma membrane"/>
    <property type="evidence" value="ECO:0007669"/>
    <property type="project" value="TreeGrafter"/>
</dbReference>
<dbReference type="SMART" id="SM00304">
    <property type="entry name" value="HAMP"/>
    <property type="match status" value="1"/>
</dbReference>
<evidence type="ECO:0000259" key="12">
    <source>
        <dbReference type="PROSITE" id="PS50109"/>
    </source>
</evidence>
<dbReference type="eggNOG" id="COG2205">
    <property type="taxonomic scope" value="Bacteria"/>
</dbReference>
<protein>
    <recommendedName>
        <fullName evidence="3">histidine kinase</fullName>
        <ecNumber evidence="3">2.7.13.3</ecNumber>
    </recommendedName>
</protein>
<comment type="subcellular location">
    <subcellularLocation>
        <location evidence="2">Membrane</location>
    </subcellularLocation>
</comment>
<evidence type="ECO:0000256" key="6">
    <source>
        <dbReference type="ARBA" id="ARBA00022692"/>
    </source>
</evidence>
<organism evidence="14 15">
    <name type="scientific">Flavobacterium suncheonense GH29-5 = DSM 17707</name>
    <dbReference type="NCBI Taxonomy" id="1121899"/>
    <lineage>
        <taxon>Bacteria</taxon>
        <taxon>Pseudomonadati</taxon>
        <taxon>Bacteroidota</taxon>
        <taxon>Flavobacteriia</taxon>
        <taxon>Flavobacteriales</taxon>
        <taxon>Flavobacteriaceae</taxon>
        <taxon>Flavobacterium</taxon>
    </lineage>
</organism>
<dbReference type="Pfam" id="PF00512">
    <property type="entry name" value="HisKA"/>
    <property type="match status" value="1"/>
</dbReference>
<dbReference type="EC" id="2.7.13.3" evidence="3"/>
<dbReference type="PROSITE" id="PS50109">
    <property type="entry name" value="HIS_KIN"/>
    <property type="match status" value="1"/>
</dbReference>
<evidence type="ECO:0000256" key="7">
    <source>
        <dbReference type="ARBA" id="ARBA00022777"/>
    </source>
</evidence>
<dbReference type="PRINTS" id="PR00344">
    <property type="entry name" value="BCTRLSENSOR"/>
</dbReference>
<dbReference type="InterPro" id="IPR004358">
    <property type="entry name" value="Sig_transdc_His_kin-like_C"/>
</dbReference>
<evidence type="ECO:0000256" key="5">
    <source>
        <dbReference type="ARBA" id="ARBA00022679"/>
    </source>
</evidence>
<feature type="domain" description="HAMP" evidence="13">
    <location>
        <begin position="184"/>
        <end position="237"/>
    </location>
</feature>
<evidence type="ECO:0000313" key="14">
    <source>
        <dbReference type="EMBL" id="KGO90018.1"/>
    </source>
</evidence>
<dbReference type="SUPFAM" id="SSF55874">
    <property type="entry name" value="ATPase domain of HSP90 chaperone/DNA topoisomerase II/histidine kinase"/>
    <property type="match status" value="1"/>
</dbReference>
<dbReference type="InterPro" id="IPR036890">
    <property type="entry name" value="HATPase_C_sf"/>
</dbReference>
<feature type="transmembrane region" description="Helical" evidence="11">
    <location>
        <begin position="12"/>
        <end position="32"/>
    </location>
</feature>
<accession>A0A0A2MEZ3</accession>
<evidence type="ECO:0000256" key="1">
    <source>
        <dbReference type="ARBA" id="ARBA00000085"/>
    </source>
</evidence>
<comment type="caution">
    <text evidence="14">The sequence shown here is derived from an EMBL/GenBank/DDBJ whole genome shotgun (WGS) entry which is preliminary data.</text>
</comment>
<keyword evidence="9" id="KW-0902">Two-component regulatory system</keyword>
<dbReference type="EMBL" id="JRLW01000004">
    <property type="protein sequence ID" value="KGO90018.1"/>
    <property type="molecule type" value="Genomic_DNA"/>
</dbReference>
<evidence type="ECO:0000256" key="3">
    <source>
        <dbReference type="ARBA" id="ARBA00012438"/>
    </source>
</evidence>
<dbReference type="AlphaFoldDB" id="A0A0A2MEZ3"/>
<dbReference type="SUPFAM" id="SSF47384">
    <property type="entry name" value="Homodimeric domain of signal transducing histidine kinase"/>
    <property type="match status" value="1"/>
</dbReference>
<dbReference type="Proteomes" id="UP000030121">
    <property type="component" value="Unassembled WGS sequence"/>
</dbReference>
<evidence type="ECO:0000256" key="10">
    <source>
        <dbReference type="ARBA" id="ARBA00023136"/>
    </source>
</evidence>
<dbReference type="SUPFAM" id="SSF158472">
    <property type="entry name" value="HAMP domain-like"/>
    <property type="match status" value="1"/>
</dbReference>
<evidence type="ECO:0000259" key="13">
    <source>
        <dbReference type="PROSITE" id="PS50885"/>
    </source>
</evidence>
<evidence type="ECO:0000256" key="9">
    <source>
        <dbReference type="ARBA" id="ARBA00023012"/>
    </source>
</evidence>
<dbReference type="InterPro" id="IPR003594">
    <property type="entry name" value="HATPase_dom"/>
</dbReference>
<dbReference type="CDD" id="cd00082">
    <property type="entry name" value="HisKA"/>
    <property type="match status" value="1"/>
</dbReference>
<dbReference type="SMART" id="SM00388">
    <property type="entry name" value="HisKA"/>
    <property type="match status" value="1"/>
</dbReference>
<dbReference type="GO" id="GO:0000155">
    <property type="term" value="F:phosphorelay sensor kinase activity"/>
    <property type="evidence" value="ECO:0007669"/>
    <property type="project" value="InterPro"/>
</dbReference>
<keyword evidence="8 11" id="KW-1133">Transmembrane helix</keyword>
<dbReference type="Pfam" id="PF00672">
    <property type="entry name" value="HAMP"/>
    <property type="match status" value="1"/>
</dbReference>
<dbReference type="Gene3D" id="3.30.565.10">
    <property type="entry name" value="Histidine kinase-like ATPase, C-terminal domain"/>
    <property type="match status" value="1"/>
</dbReference>
<dbReference type="STRING" id="1121899.GCA_000430025_01326"/>